<evidence type="ECO:0000256" key="1">
    <source>
        <dbReference type="SAM" id="SignalP"/>
    </source>
</evidence>
<comment type="caution">
    <text evidence="2">The sequence shown here is derived from an EMBL/GenBank/DDBJ whole genome shotgun (WGS) entry which is preliminary data.</text>
</comment>
<dbReference type="PANTHER" id="PTHR43649">
    <property type="entry name" value="ARABINOSE-BINDING PROTEIN-RELATED"/>
    <property type="match status" value="1"/>
</dbReference>
<gene>
    <name evidence="2" type="ORF">H8S75_15185</name>
</gene>
<feature type="chain" id="PRO_5045400152" evidence="1">
    <location>
        <begin position="19"/>
        <end position="574"/>
    </location>
</feature>
<feature type="signal peptide" evidence="1">
    <location>
        <begin position="1"/>
        <end position="18"/>
    </location>
</feature>
<accession>A0ABR7H833</accession>
<dbReference type="SUPFAM" id="SSF53850">
    <property type="entry name" value="Periplasmic binding protein-like II"/>
    <property type="match status" value="1"/>
</dbReference>
<evidence type="ECO:0000313" key="3">
    <source>
        <dbReference type="Proteomes" id="UP000634672"/>
    </source>
</evidence>
<organism evidence="2 3">
    <name type="scientific">Hungatella hominis</name>
    <dbReference type="NCBI Taxonomy" id="2763050"/>
    <lineage>
        <taxon>Bacteria</taxon>
        <taxon>Bacillati</taxon>
        <taxon>Bacillota</taxon>
        <taxon>Clostridia</taxon>
        <taxon>Lachnospirales</taxon>
        <taxon>Lachnospiraceae</taxon>
        <taxon>Hungatella</taxon>
    </lineage>
</organism>
<dbReference type="RefSeq" id="WP_187022355.1">
    <property type="nucleotide sequence ID" value="NZ_JACOPB010000006.1"/>
</dbReference>
<keyword evidence="3" id="KW-1185">Reference proteome</keyword>
<name>A0ABR7H833_9FIRM</name>
<evidence type="ECO:0000313" key="2">
    <source>
        <dbReference type="EMBL" id="MBC5709301.1"/>
    </source>
</evidence>
<dbReference type="PROSITE" id="PS51257">
    <property type="entry name" value="PROKAR_LIPOPROTEIN"/>
    <property type="match status" value="1"/>
</dbReference>
<keyword evidence="1" id="KW-0732">Signal</keyword>
<dbReference type="InterPro" id="IPR050490">
    <property type="entry name" value="Bact_solute-bd_prot1"/>
</dbReference>
<sequence>MRKLKRVLSCMVCSAMVAGMLGGCGGGQSTVKETTAGTAAVDTTEAETQTEAPEAAASNFQSEMDWEKIGWQADPEDLEWKEDTSPIELGYYANFSWFSLDWNDATAERVTAKTGVDLNFMKPVVDDGQKLNMMIAGNQLPDILTLDKNDAALKKMAEAGMLWSLDDLIDQYAPKMREILPKEILSNYQMADGKTYQFTTWIQGEAWQKAAREYDQIVGTNQPIMTVRKDYYDEIGRPEIRNMTEFIAAVKQMKENHPDKIGFYPADGSMSADEFGKSAKLSHYGIQMGLSTDFSEKDGGIQWVVRDDKFKEPMKYLNEMYLEGILTKDPFIDTKDVGKAKIEQGDVISYCWTISDGEKVPGDNPDTTYEILPPFETYGQIRTGAGWLATVIPKTCKDPERAIRFLEYLASVEGHSDVSWGIEGDTYQDAVAGAQWHMVDGKPVLLEEYVKDKNADWGGVASRNGLGEYWIACNELLWNLPWWNDQDERMNKFNEQFGKYVEFRPELDIQDPSPESEEGIIRQKAFSLLQQYSVKMIFTEDFESVYQEFIQKIDELGMNKVEAYWTEEYKNKIK</sequence>
<protein>
    <submittedName>
        <fullName evidence="2">Extracellular solute-binding protein</fullName>
    </submittedName>
</protein>
<dbReference type="PANTHER" id="PTHR43649:SF12">
    <property type="entry name" value="DIACETYLCHITOBIOSE BINDING PROTEIN DASA"/>
    <property type="match status" value="1"/>
</dbReference>
<dbReference type="Pfam" id="PF01547">
    <property type="entry name" value="SBP_bac_1"/>
    <property type="match status" value="1"/>
</dbReference>
<dbReference type="InterPro" id="IPR006059">
    <property type="entry name" value="SBP"/>
</dbReference>
<proteinExistence type="predicted"/>
<dbReference type="Gene3D" id="3.40.190.10">
    <property type="entry name" value="Periplasmic binding protein-like II"/>
    <property type="match status" value="2"/>
</dbReference>
<reference evidence="2 3" key="1">
    <citation type="submission" date="2020-08" db="EMBL/GenBank/DDBJ databases">
        <title>Genome public.</title>
        <authorList>
            <person name="Liu C."/>
            <person name="Sun Q."/>
        </authorList>
    </citation>
    <scope>NUCLEOTIDE SEQUENCE [LARGE SCALE GENOMIC DNA]</scope>
    <source>
        <strain evidence="2 3">NSJ-66</strain>
    </source>
</reference>
<dbReference type="Proteomes" id="UP000634672">
    <property type="component" value="Unassembled WGS sequence"/>
</dbReference>
<dbReference type="EMBL" id="JACOPB010000006">
    <property type="protein sequence ID" value="MBC5709301.1"/>
    <property type="molecule type" value="Genomic_DNA"/>
</dbReference>